<reference evidence="1" key="1">
    <citation type="submission" date="2016-10" db="EMBL/GenBank/DDBJ databases">
        <title>Sequence of Gallionella enrichment culture.</title>
        <authorList>
            <person name="Poehlein A."/>
            <person name="Muehling M."/>
            <person name="Daniel R."/>
        </authorList>
    </citation>
    <scope>NUCLEOTIDE SEQUENCE</scope>
</reference>
<comment type="caution">
    <text evidence="1">The sequence shown here is derived from an EMBL/GenBank/DDBJ whole genome shotgun (WGS) entry which is preliminary data.</text>
</comment>
<gene>
    <name evidence="1" type="ORF">GALL_471670</name>
</gene>
<accession>A0A1J5Q152</accession>
<dbReference type="EMBL" id="MLJW01003831">
    <property type="protein sequence ID" value="OIQ71219.1"/>
    <property type="molecule type" value="Genomic_DNA"/>
</dbReference>
<protein>
    <submittedName>
        <fullName evidence="1">Uncharacterized protein</fullName>
    </submittedName>
</protein>
<name>A0A1J5Q152_9ZZZZ</name>
<organism evidence="1">
    <name type="scientific">mine drainage metagenome</name>
    <dbReference type="NCBI Taxonomy" id="410659"/>
    <lineage>
        <taxon>unclassified sequences</taxon>
        <taxon>metagenomes</taxon>
        <taxon>ecological metagenomes</taxon>
    </lineage>
</organism>
<sequence>MPKRANTPASKPEAIAMGRWSMTRSNQPVTPHSVIRAAHSMKAPTACPMEKPPATPAVASTAAPGVLQATITGLRKISEGSAVHSPMPRPSAHIQEVMSSGVAPKASAAWNTIATELVKPTSTATKPAVTAEGERSLKNCIGLILAYAGHPTADQKLGTGHAHCV</sequence>
<proteinExistence type="predicted"/>
<dbReference type="AlphaFoldDB" id="A0A1J5Q152"/>
<evidence type="ECO:0000313" key="1">
    <source>
        <dbReference type="EMBL" id="OIQ71219.1"/>
    </source>
</evidence>